<evidence type="ECO:0000313" key="2">
    <source>
        <dbReference type="Proteomes" id="UP001341840"/>
    </source>
</evidence>
<dbReference type="Gene3D" id="1.10.510.10">
    <property type="entry name" value="Transferase(Phosphotransferase) domain 1"/>
    <property type="match status" value="1"/>
</dbReference>
<name>A0ABU6ZPK2_9FABA</name>
<proteinExistence type="predicted"/>
<evidence type="ECO:0000313" key="1">
    <source>
        <dbReference type="EMBL" id="MED6223933.1"/>
    </source>
</evidence>
<accession>A0ABU6ZPK2</accession>
<reference evidence="1 2" key="1">
    <citation type="journal article" date="2023" name="Plants (Basel)">
        <title>Bridging the Gap: Combining Genomics and Transcriptomics Approaches to Understand Stylosanthes scabra, an Orphan Legume from the Brazilian Caatinga.</title>
        <authorList>
            <person name="Ferreira-Neto J.R.C."/>
            <person name="da Silva M.D."/>
            <person name="Binneck E."/>
            <person name="de Melo N.F."/>
            <person name="da Silva R.H."/>
            <person name="de Melo A.L.T.M."/>
            <person name="Pandolfi V."/>
            <person name="Bustamante F.O."/>
            <person name="Brasileiro-Vidal A.C."/>
            <person name="Benko-Iseppon A.M."/>
        </authorList>
    </citation>
    <scope>NUCLEOTIDE SEQUENCE [LARGE SCALE GENOMIC DNA]</scope>
    <source>
        <tissue evidence="1">Leaves</tissue>
    </source>
</reference>
<protein>
    <submittedName>
        <fullName evidence="1">Uncharacterized protein</fullName>
    </submittedName>
</protein>
<feature type="non-terminal residue" evidence="1">
    <location>
        <position position="192"/>
    </location>
</feature>
<dbReference type="Proteomes" id="UP001341840">
    <property type="component" value="Unassembled WGS sequence"/>
</dbReference>
<dbReference type="SUPFAM" id="SSF56112">
    <property type="entry name" value="Protein kinase-like (PK-like)"/>
    <property type="match status" value="1"/>
</dbReference>
<dbReference type="EMBL" id="JASCZI010272966">
    <property type="protein sequence ID" value="MED6223933.1"/>
    <property type="molecule type" value="Genomic_DNA"/>
</dbReference>
<sequence length="192" mass="21679">MDSFSINGTTSHTMGSKYSNTTTISVASNFEYRVPFVAVQEATNNFDESWVIGIGDFGKFRHRHLIFLIDYCDERNEMILINEYMEKGTLNDHLYGSGARVRRLRGTPADGGLRSLVSDGVDEDDSARTKFGQGKPLLLFCSSVFSLCMRGSEGWVFNRFEVCGLLGCGDVGRRKMIGRRRQSISERLRYDD</sequence>
<gene>
    <name evidence="1" type="ORF">PIB30_078958</name>
</gene>
<dbReference type="PANTHER" id="PTHR27003">
    <property type="entry name" value="OS07G0166700 PROTEIN"/>
    <property type="match status" value="1"/>
</dbReference>
<keyword evidence="2" id="KW-1185">Reference proteome</keyword>
<dbReference type="InterPro" id="IPR011009">
    <property type="entry name" value="Kinase-like_dom_sf"/>
</dbReference>
<dbReference type="PANTHER" id="PTHR27003:SF426">
    <property type="entry name" value="RECEPTOR-LIKE PROTEIN KINASE HERK 1"/>
    <property type="match status" value="1"/>
</dbReference>
<organism evidence="1 2">
    <name type="scientific">Stylosanthes scabra</name>
    <dbReference type="NCBI Taxonomy" id="79078"/>
    <lineage>
        <taxon>Eukaryota</taxon>
        <taxon>Viridiplantae</taxon>
        <taxon>Streptophyta</taxon>
        <taxon>Embryophyta</taxon>
        <taxon>Tracheophyta</taxon>
        <taxon>Spermatophyta</taxon>
        <taxon>Magnoliopsida</taxon>
        <taxon>eudicotyledons</taxon>
        <taxon>Gunneridae</taxon>
        <taxon>Pentapetalae</taxon>
        <taxon>rosids</taxon>
        <taxon>fabids</taxon>
        <taxon>Fabales</taxon>
        <taxon>Fabaceae</taxon>
        <taxon>Papilionoideae</taxon>
        <taxon>50 kb inversion clade</taxon>
        <taxon>dalbergioids sensu lato</taxon>
        <taxon>Dalbergieae</taxon>
        <taxon>Pterocarpus clade</taxon>
        <taxon>Stylosanthes</taxon>
    </lineage>
</organism>
<dbReference type="InterPro" id="IPR045272">
    <property type="entry name" value="ANXUR1/2-like"/>
</dbReference>
<comment type="caution">
    <text evidence="1">The sequence shown here is derived from an EMBL/GenBank/DDBJ whole genome shotgun (WGS) entry which is preliminary data.</text>
</comment>